<reference evidence="1 2" key="1">
    <citation type="journal article" date="2015" name="Environ. Microbiol.">
        <title>Genome analyses suggest the presence of polyploidy and recent human-driven expansions in eight global populations of the honeybee pathogen Nosema ceranae.</title>
        <authorList>
            <person name="Pelin A."/>
            <person name="Selman M."/>
            <person name="Aris-Brosou S."/>
            <person name="Farinelli L."/>
            <person name="Corradi N."/>
        </authorList>
    </citation>
    <scope>NUCLEOTIDE SEQUENCE [LARGE SCALE GENOMIC DNA]</scope>
    <source>
        <strain evidence="1 2">PA08 1199</strain>
    </source>
</reference>
<evidence type="ECO:0000313" key="1">
    <source>
        <dbReference type="EMBL" id="KKO73954.1"/>
    </source>
</evidence>
<evidence type="ECO:0000313" key="2">
    <source>
        <dbReference type="Proteomes" id="UP000034350"/>
    </source>
</evidence>
<keyword evidence="2" id="KW-1185">Reference proteome</keyword>
<dbReference type="EMBL" id="JPQZ01000163">
    <property type="protein sequence ID" value="KKO73954.1"/>
    <property type="molecule type" value="Genomic_DNA"/>
</dbReference>
<dbReference type="VEuPathDB" id="MicrosporidiaDB:AAJ76_1630004382"/>
<name>A0A0F9Z7Q2_9MICR</name>
<proteinExistence type="predicted"/>
<dbReference type="RefSeq" id="XP_024329696.1">
    <property type="nucleotide sequence ID" value="XM_024474186.1"/>
</dbReference>
<gene>
    <name evidence="1" type="ORF">AAJ76_1630004382</name>
</gene>
<dbReference type="Proteomes" id="UP000034350">
    <property type="component" value="Unassembled WGS sequence"/>
</dbReference>
<accession>A0A0F9Z7Q2</accession>
<sequence length="54" mass="5964">MYSFDLICVPGMIRSNLKKFSGCPFLLSSAEKKWTVLIKDKTPTSGSSSDTAYI</sequence>
<dbReference type="GeneID" id="36319096"/>
<organism evidence="1 2">
    <name type="scientific">Vairimorpha ceranae</name>
    <dbReference type="NCBI Taxonomy" id="40302"/>
    <lineage>
        <taxon>Eukaryota</taxon>
        <taxon>Fungi</taxon>
        <taxon>Fungi incertae sedis</taxon>
        <taxon>Microsporidia</taxon>
        <taxon>Nosematidae</taxon>
        <taxon>Vairimorpha</taxon>
    </lineage>
</organism>
<comment type="caution">
    <text evidence="1">The sequence shown here is derived from an EMBL/GenBank/DDBJ whole genome shotgun (WGS) entry which is preliminary data.</text>
</comment>
<dbReference type="AlphaFoldDB" id="A0A0F9Z7Q2"/>
<protein>
    <submittedName>
        <fullName evidence="1">Uncharacterized protein</fullName>
    </submittedName>
</protein>